<organism evidence="1 2">
    <name type="scientific">Campylobacter showae RM3277</name>
    <dbReference type="NCBI Taxonomy" id="553219"/>
    <lineage>
        <taxon>Bacteria</taxon>
        <taxon>Pseudomonadati</taxon>
        <taxon>Campylobacterota</taxon>
        <taxon>Epsilonproteobacteria</taxon>
        <taxon>Campylobacterales</taxon>
        <taxon>Campylobacteraceae</taxon>
        <taxon>Campylobacter</taxon>
    </lineage>
</organism>
<dbReference type="AlphaFoldDB" id="C6REE4"/>
<sequence length="40" mass="4777">MKQKITVWDRTTSAKEAEFQVIVVRNEDMLILFFMPIFCP</sequence>
<protein>
    <submittedName>
        <fullName evidence="1">Uncharacterized protein</fullName>
    </submittedName>
</protein>
<name>C6REE4_9BACT</name>
<dbReference type="EMBL" id="ACVQ01000013">
    <property type="protein sequence ID" value="EET80320.1"/>
    <property type="molecule type" value="Genomic_DNA"/>
</dbReference>
<evidence type="ECO:0000313" key="1">
    <source>
        <dbReference type="EMBL" id="EET80320.1"/>
    </source>
</evidence>
<reference evidence="1 2" key="1">
    <citation type="submission" date="2009-07" db="EMBL/GenBank/DDBJ databases">
        <authorList>
            <person name="Madupu R."/>
            <person name="Sebastian Y."/>
            <person name="Durkin A.S."/>
            <person name="Torralba M."/>
            <person name="Methe B."/>
            <person name="Sutton G.G."/>
            <person name="Strausberg R.L."/>
            <person name="Nelson K.E."/>
        </authorList>
    </citation>
    <scope>NUCLEOTIDE SEQUENCE [LARGE SCALE GENOMIC DNA]</scope>
    <source>
        <strain evidence="1 2">RM3277</strain>
    </source>
</reference>
<proteinExistence type="predicted"/>
<comment type="caution">
    <text evidence="1">The sequence shown here is derived from an EMBL/GenBank/DDBJ whole genome shotgun (WGS) entry which is preliminary data.</text>
</comment>
<dbReference type="Proteomes" id="UP000003107">
    <property type="component" value="Unassembled WGS sequence"/>
</dbReference>
<keyword evidence="2" id="KW-1185">Reference proteome</keyword>
<gene>
    <name evidence="1" type="ORF">CAMSH0001_2036</name>
</gene>
<accession>C6REE4</accession>
<evidence type="ECO:0000313" key="2">
    <source>
        <dbReference type="Proteomes" id="UP000003107"/>
    </source>
</evidence>